<evidence type="ECO:0000256" key="1">
    <source>
        <dbReference type="ARBA" id="ARBA00023015"/>
    </source>
</evidence>
<reference evidence="7" key="1">
    <citation type="submission" date="2020-06" db="EMBL/GenBank/DDBJ databases">
        <authorList>
            <person name="Li T."/>
            <person name="Hu X."/>
            <person name="Zhang T."/>
            <person name="Song X."/>
            <person name="Zhang H."/>
            <person name="Dai N."/>
            <person name="Sheng W."/>
            <person name="Hou X."/>
            <person name="Wei L."/>
        </authorList>
    </citation>
    <scope>NUCLEOTIDE SEQUENCE</scope>
    <source>
        <strain evidence="7">G02</strain>
        <tissue evidence="7">Leaf</tissue>
    </source>
</reference>
<dbReference type="InterPro" id="IPR045012">
    <property type="entry name" value="NLP"/>
</dbReference>
<comment type="caution">
    <text evidence="7">The sequence shown here is derived from an EMBL/GenBank/DDBJ whole genome shotgun (WGS) entry which is preliminary data.</text>
</comment>
<gene>
    <name evidence="7" type="ORF">Sradi_2681600</name>
</gene>
<dbReference type="Gene3D" id="3.10.20.90">
    <property type="entry name" value="Phosphatidylinositol 3-kinase Catalytic Subunit, Chain A, domain 1"/>
    <property type="match status" value="1"/>
</dbReference>
<dbReference type="GO" id="GO:0003700">
    <property type="term" value="F:DNA-binding transcription factor activity"/>
    <property type="evidence" value="ECO:0007669"/>
    <property type="project" value="InterPro"/>
</dbReference>
<evidence type="ECO:0000259" key="5">
    <source>
        <dbReference type="PROSITE" id="PS51519"/>
    </source>
</evidence>
<dbReference type="InterPro" id="IPR053793">
    <property type="entry name" value="PB1-like"/>
</dbReference>
<dbReference type="InterPro" id="IPR003035">
    <property type="entry name" value="RWP-RK_dom"/>
</dbReference>
<reference evidence="7" key="2">
    <citation type="journal article" date="2024" name="Plant">
        <title>Genomic evolution and insights into agronomic trait innovations of Sesamum species.</title>
        <authorList>
            <person name="Miao H."/>
            <person name="Wang L."/>
            <person name="Qu L."/>
            <person name="Liu H."/>
            <person name="Sun Y."/>
            <person name="Le M."/>
            <person name="Wang Q."/>
            <person name="Wei S."/>
            <person name="Zheng Y."/>
            <person name="Lin W."/>
            <person name="Duan Y."/>
            <person name="Cao H."/>
            <person name="Xiong S."/>
            <person name="Wang X."/>
            <person name="Wei L."/>
            <person name="Li C."/>
            <person name="Ma Q."/>
            <person name="Ju M."/>
            <person name="Zhao R."/>
            <person name="Li G."/>
            <person name="Mu C."/>
            <person name="Tian Q."/>
            <person name="Mei H."/>
            <person name="Zhang T."/>
            <person name="Gao T."/>
            <person name="Zhang H."/>
        </authorList>
    </citation>
    <scope>NUCLEOTIDE SEQUENCE</scope>
    <source>
        <strain evidence="7">G02</strain>
    </source>
</reference>
<proteinExistence type="predicted"/>
<evidence type="ECO:0000256" key="4">
    <source>
        <dbReference type="ARBA" id="ARBA00023242"/>
    </source>
</evidence>
<feature type="domain" description="RWP-RK" evidence="5">
    <location>
        <begin position="478"/>
        <end position="564"/>
    </location>
</feature>
<dbReference type="Pfam" id="PF00564">
    <property type="entry name" value="PB1"/>
    <property type="match status" value="1"/>
</dbReference>
<keyword evidence="3" id="KW-0804">Transcription</keyword>
<accession>A0AAW2S6N0</accession>
<evidence type="ECO:0000256" key="3">
    <source>
        <dbReference type="ARBA" id="ARBA00023163"/>
    </source>
</evidence>
<keyword evidence="1" id="KW-0805">Transcription regulation</keyword>
<dbReference type="SUPFAM" id="SSF54277">
    <property type="entry name" value="CAD &amp; PB1 domains"/>
    <property type="match status" value="1"/>
</dbReference>
<evidence type="ECO:0000256" key="2">
    <source>
        <dbReference type="ARBA" id="ARBA00023125"/>
    </source>
</evidence>
<dbReference type="AlphaFoldDB" id="A0AAW2S6N0"/>
<organism evidence="7">
    <name type="scientific">Sesamum radiatum</name>
    <name type="common">Black benniseed</name>
    <dbReference type="NCBI Taxonomy" id="300843"/>
    <lineage>
        <taxon>Eukaryota</taxon>
        <taxon>Viridiplantae</taxon>
        <taxon>Streptophyta</taxon>
        <taxon>Embryophyta</taxon>
        <taxon>Tracheophyta</taxon>
        <taxon>Spermatophyta</taxon>
        <taxon>Magnoliopsida</taxon>
        <taxon>eudicotyledons</taxon>
        <taxon>Gunneridae</taxon>
        <taxon>Pentapetalae</taxon>
        <taxon>asterids</taxon>
        <taxon>lamiids</taxon>
        <taxon>Lamiales</taxon>
        <taxon>Pedaliaceae</taxon>
        <taxon>Sesamum</taxon>
    </lineage>
</organism>
<dbReference type="EMBL" id="JACGWJ010000011">
    <property type="protein sequence ID" value="KAL0387998.1"/>
    <property type="molecule type" value="Genomic_DNA"/>
</dbReference>
<feature type="domain" description="PB1" evidence="6">
    <location>
        <begin position="782"/>
        <end position="864"/>
    </location>
</feature>
<keyword evidence="4" id="KW-0539">Nucleus</keyword>
<dbReference type="PROSITE" id="PS51519">
    <property type="entry name" value="RWP_RK"/>
    <property type="match status" value="1"/>
</dbReference>
<dbReference type="PROSITE" id="PS51745">
    <property type="entry name" value="PB1"/>
    <property type="match status" value="1"/>
</dbReference>
<keyword evidence="2" id="KW-0238">DNA-binding</keyword>
<dbReference type="GO" id="GO:0003677">
    <property type="term" value="F:DNA binding"/>
    <property type="evidence" value="ECO:0007669"/>
    <property type="project" value="UniProtKB-KW"/>
</dbReference>
<dbReference type="InterPro" id="IPR034891">
    <property type="entry name" value="PB1_NLP"/>
</dbReference>
<sequence>MDGMAVTSLDETLRGSTLEDALSNVVELMNYEACDRWHNNLGSSLPGGDRMMFQQMEKQFPFPMDSTDDTIDVIEMGDNSSRKVNAMVDVGNGVIPRPLRPSLDEKLLRALHLFKEWSGGGILAQVWVPMKNGDNYILTTCEQPCLHDQKLSGYREVSRLFTFAAECSPGSFPGLPGRVFTSKVPEWTSNVMYYNKAEYLRIQYAIDHEVRGSIALPVFEDDSLERSCCAVLELVTTKEKPNFDLEMENICQALQAVDLSSNRPPRLHPQSLSKNHKAALAEITAVLRAICHAHHLPLAQTWIPCSYKADSGCETVHVRGQNTSPSEKYVLFIEETACYWGDTNMYGFVHACSKHYLKEGQGVVGKSFQSNQPFFYPDVKEYHITEYPLVHHARRFGLNAAVAIRLRSTHTGDDDYILEFFLPVGLPDGAVKDGSTFASFMKSSEQSLINDNLDSVGRATEHVSKTKEMKDDDPPEQTMVRLKRQVEKKRNTSEKHFSLSVLQQYFSGSLKDAAKSLGVCPTTLKRICRQHGISRWPSRKINKVHRSLKKIQTVLESVHGVERGLKFDPNTGGFTTASSYLQEFDTSKSFLLTSTGSLSKQPHSIIQNRVSTSSTSCFSSEATNVKIEEEYGQDVRYSMNEKCKPKVILVESFDDSRLAALDIEPSWPASLNTVPWTTSPMGPIDSFLLEGHNNWEVCVGNISAEGYESRPMSGCSGAIFATDEIEARLKGSTMVDGDDVVVERSHPMSSVKTDSSNSCSTRSCGEKEPLKNDVSCGDSGTKITVKAVYRDDTIRFKFEPSSGCFELYEEVGKRFRLERGQFQLKYRDDDEEWVMLVNDSDLHECLEILDFLGTRTVKFLVRDVPSATGAQVVDVGA</sequence>
<dbReference type="InterPro" id="IPR055081">
    <property type="entry name" value="NLP1-9_GAF"/>
</dbReference>
<dbReference type="Pfam" id="PF22922">
    <property type="entry name" value="GAF_NLP"/>
    <property type="match status" value="1"/>
</dbReference>
<dbReference type="Pfam" id="PF02042">
    <property type="entry name" value="RWP-RK"/>
    <property type="match status" value="1"/>
</dbReference>
<dbReference type="InterPro" id="IPR000270">
    <property type="entry name" value="PB1_dom"/>
</dbReference>
<protein>
    <submittedName>
        <fullName evidence="7">Protein NLP9</fullName>
    </submittedName>
</protein>
<name>A0AAW2S6N0_SESRA</name>
<evidence type="ECO:0000259" key="6">
    <source>
        <dbReference type="PROSITE" id="PS51745"/>
    </source>
</evidence>
<dbReference type="PANTHER" id="PTHR32002:SF41">
    <property type="entry name" value="PROTEIN NLP8"/>
    <property type="match status" value="1"/>
</dbReference>
<evidence type="ECO:0000313" key="7">
    <source>
        <dbReference type="EMBL" id="KAL0387998.1"/>
    </source>
</evidence>
<dbReference type="SMART" id="SM00666">
    <property type="entry name" value="PB1"/>
    <property type="match status" value="1"/>
</dbReference>
<dbReference type="CDD" id="cd06407">
    <property type="entry name" value="PB1_NLP"/>
    <property type="match status" value="1"/>
</dbReference>
<dbReference type="PANTHER" id="PTHR32002">
    <property type="entry name" value="PROTEIN NLP8"/>
    <property type="match status" value="1"/>
</dbReference>